<dbReference type="PROSITE" id="PS00330">
    <property type="entry name" value="HEMOLYSIN_CALCIUM"/>
    <property type="match status" value="2"/>
</dbReference>
<gene>
    <name evidence="3" type="ORF">J2Z75_004055</name>
</gene>
<dbReference type="InterPro" id="IPR050557">
    <property type="entry name" value="RTX_toxin/Mannuronan_C5-epim"/>
</dbReference>
<dbReference type="Pfam" id="PF00353">
    <property type="entry name" value="HemolysinCabind"/>
    <property type="match status" value="2"/>
</dbReference>
<dbReference type="SUPFAM" id="SSF51120">
    <property type="entry name" value="beta-Roll"/>
    <property type="match status" value="1"/>
</dbReference>
<protein>
    <recommendedName>
        <fullName evidence="5">Calcium-binding protein</fullName>
    </recommendedName>
</protein>
<evidence type="ECO:0000256" key="1">
    <source>
        <dbReference type="ARBA" id="ARBA00004613"/>
    </source>
</evidence>
<proteinExistence type="predicted"/>
<evidence type="ECO:0000313" key="4">
    <source>
        <dbReference type="Proteomes" id="UP000823786"/>
    </source>
</evidence>
<reference evidence="3 4" key="1">
    <citation type="submission" date="2021-03" db="EMBL/GenBank/DDBJ databases">
        <title>Genomic Encyclopedia of Type Strains, Phase IV (KMG-IV): sequencing the most valuable type-strain genomes for metagenomic binning, comparative biology and taxonomic classification.</title>
        <authorList>
            <person name="Goeker M."/>
        </authorList>
    </citation>
    <scope>NUCLEOTIDE SEQUENCE [LARGE SCALE GENOMIC DNA]</scope>
    <source>
        <strain evidence="3 4">DSM 26427</strain>
    </source>
</reference>
<evidence type="ECO:0000256" key="2">
    <source>
        <dbReference type="ARBA" id="ARBA00022525"/>
    </source>
</evidence>
<evidence type="ECO:0008006" key="5">
    <source>
        <dbReference type="Google" id="ProtNLM"/>
    </source>
</evidence>
<dbReference type="InterPro" id="IPR018511">
    <property type="entry name" value="Hemolysin-typ_Ca-bd_CS"/>
</dbReference>
<keyword evidence="2" id="KW-0964">Secreted</keyword>
<dbReference type="InterPro" id="IPR011049">
    <property type="entry name" value="Serralysin-like_metalloprot_C"/>
</dbReference>
<dbReference type="PANTHER" id="PTHR38340:SF1">
    <property type="entry name" value="S-LAYER PROTEIN"/>
    <property type="match status" value="1"/>
</dbReference>
<dbReference type="InterPro" id="IPR001343">
    <property type="entry name" value="Hemolysn_Ca-bd"/>
</dbReference>
<dbReference type="Proteomes" id="UP000823786">
    <property type="component" value="Unassembled WGS sequence"/>
</dbReference>
<dbReference type="PRINTS" id="PR00313">
    <property type="entry name" value="CABNDNGRPT"/>
</dbReference>
<keyword evidence="4" id="KW-1185">Reference proteome</keyword>
<accession>A0ABS4ERF8</accession>
<dbReference type="Gene3D" id="2.150.10.10">
    <property type="entry name" value="Serralysin-like metalloprotease, C-terminal"/>
    <property type="match status" value="1"/>
</dbReference>
<dbReference type="PANTHER" id="PTHR38340">
    <property type="entry name" value="S-LAYER PROTEIN"/>
    <property type="match status" value="1"/>
</dbReference>
<name>A0ABS4ERF8_9HYPH</name>
<sequence length="315" mass="31678">MAVTITVGTTAGLNYDDYLSTSSTSFLNGNVADPGYGEFYGTAHSVFGGPQHLVSSSAVDGTATPTEKGVLATGDFDYNFNGHTLDGTLNKVEFGYGPKLNTAGLLGADSYVTLDSGTDLTIDGLNLTTTGAGANTTHSILYGFISDTAVPLTDYLASLTSGVEFIGNTGNDTFTGYGYNDVISGGGGADTLRSAGGNDTINGGAGNDIINGGAGIDTLTGAGGNDIFVFVSAAEANSDTIADFNAGTSSGFADRLDLRGSSVTAFSGAAANNSIWFDSGSSKFFADTTGDATADFEINVASISGTLGGSDFIFV</sequence>
<evidence type="ECO:0000313" key="3">
    <source>
        <dbReference type="EMBL" id="MBP1860534.1"/>
    </source>
</evidence>
<comment type="subcellular location">
    <subcellularLocation>
        <location evidence="1">Secreted</location>
    </subcellularLocation>
</comment>
<dbReference type="EMBL" id="JAGGJV010000007">
    <property type="protein sequence ID" value="MBP1860534.1"/>
    <property type="molecule type" value="Genomic_DNA"/>
</dbReference>
<organism evidence="3 4">
    <name type="scientific">Rhizobium herbae</name>
    <dbReference type="NCBI Taxonomy" id="508661"/>
    <lineage>
        <taxon>Bacteria</taxon>
        <taxon>Pseudomonadati</taxon>
        <taxon>Pseudomonadota</taxon>
        <taxon>Alphaproteobacteria</taxon>
        <taxon>Hyphomicrobiales</taxon>
        <taxon>Rhizobiaceae</taxon>
        <taxon>Rhizobium/Agrobacterium group</taxon>
        <taxon>Rhizobium</taxon>
    </lineage>
</organism>
<dbReference type="RefSeq" id="WP_209854528.1">
    <property type="nucleotide sequence ID" value="NZ_JAGGJV010000007.1"/>
</dbReference>
<comment type="caution">
    <text evidence="3">The sequence shown here is derived from an EMBL/GenBank/DDBJ whole genome shotgun (WGS) entry which is preliminary data.</text>
</comment>